<dbReference type="SUPFAM" id="SSF56104">
    <property type="entry name" value="SAICAR synthase-like"/>
    <property type="match status" value="1"/>
</dbReference>
<comment type="similarity">
    <text evidence="1 4">Belongs to the inositol phosphokinase (IPK) family.</text>
</comment>
<keyword evidence="2 4" id="KW-0808">Transferase</keyword>
<reference evidence="7" key="1">
    <citation type="submission" date="2003-08" db="EMBL/GenBank/DDBJ databases">
        <authorList>
            <person name="Birren B."/>
            <person name="Nusbaum C."/>
            <person name="Abebe A."/>
            <person name="Abouelleil A."/>
            <person name="Adekoya E."/>
            <person name="Ait-zahra M."/>
            <person name="Allen N."/>
            <person name="Allen T."/>
            <person name="An P."/>
            <person name="Anderson M."/>
            <person name="Anderson S."/>
            <person name="Arachchi H."/>
            <person name="Armbruster J."/>
            <person name="Bachantsang P."/>
            <person name="Baldwin J."/>
            <person name="Barry A."/>
            <person name="Bayul T."/>
            <person name="Blitshsteyn B."/>
            <person name="Bloom T."/>
            <person name="Blye J."/>
            <person name="Boguslavskiy L."/>
            <person name="Borowsky M."/>
            <person name="Boukhgalter B."/>
            <person name="Brunache A."/>
            <person name="Butler J."/>
            <person name="Calixte N."/>
            <person name="Calvo S."/>
            <person name="Camarata J."/>
            <person name="Campo K."/>
            <person name="Chang J."/>
            <person name="Cheshatsang Y."/>
            <person name="Citroen M."/>
            <person name="Collymore A."/>
            <person name="Considine T."/>
            <person name="Cook A."/>
            <person name="Cooke P."/>
            <person name="Corum B."/>
            <person name="Cuomo C."/>
            <person name="David R."/>
            <person name="Dawoe T."/>
            <person name="Degray S."/>
            <person name="Dodge S."/>
            <person name="Dooley K."/>
            <person name="Dorje P."/>
            <person name="Dorjee K."/>
            <person name="Dorris L."/>
            <person name="Duffey N."/>
            <person name="Dupes A."/>
            <person name="Elkins T."/>
            <person name="Engels R."/>
            <person name="Erickson J."/>
            <person name="Farina A."/>
            <person name="Faro S."/>
            <person name="Ferreira P."/>
            <person name="Fischer H."/>
            <person name="Fitzgerald M."/>
            <person name="Foley K."/>
            <person name="Gage D."/>
            <person name="Galagan J."/>
            <person name="Gearin G."/>
            <person name="Gnerre S."/>
            <person name="Gnirke A."/>
            <person name="Goyette A."/>
            <person name="Graham J."/>
            <person name="Grandbois E."/>
            <person name="Gyaltsen K."/>
            <person name="Hafez N."/>
            <person name="Hagopian D."/>
            <person name="Hagos B."/>
            <person name="Hall J."/>
            <person name="Hatcher B."/>
            <person name="Heller A."/>
            <person name="Higgins H."/>
            <person name="Honan T."/>
            <person name="Horn A."/>
            <person name="Houde N."/>
            <person name="Hughes L."/>
            <person name="Hulme W."/>
            <person name="Husby E."/>
            <person name="Iliev I."/>
            <person name="Jaffe D."/>
            <person name="Jones C."/>
            <person name="Kamal M."/>
            <person name="Kamat A."/>
            <person name="Kamvysselis M."/>
            <person name="Karlsson E."/>
            <person name="Kells C."/>
            <person name="Kieu A."/>
            <person name="Kisner P."/>
            <person name="Kodira C."/>
            <person name="Kulbokas E."/>
            <person name="Labutti K."/>
            <person name="Lama D."/>
            <person name="Landers T."/>
            <person name="Leger J."/>
            <person name="Levine S."/>
            <person name="Lewis D."/>
            <person name="Lewis T."/>
            <person name="Lindblad-toh K."/>
            <person name="Liu X."/>
            <person name="Lokyitsang T."/>
            <person name="Lokyitsang Y."/>
            <person name="Lucien O."/>
            <person name="Lui A."/>
            <person name="Ma L.J."/>
            <person name="Mabbitt R."/>
            <person name="Macdonald J."/>
            <person name="Maclean C."/>
            <person name="Major J."/>
            <person name="Manning J."/>
            <person name="Marabella R."/>
            <person name="Maru K."/>
            <person name="Matthews C."/>
            <person name="Mauceli E."/>
            <person name="Mccarthy M."/>
            <person name="Mcdonough S."/>
            <person name="Mcghee T."/>
            <person name="Meldrim J."/>
            <person name="Meneus L."/>
            <person name="Mesirov J."/>
            <person name="Mihalev A."/>
            <person name="Mihova T."/>
            <person name="Mikkelsen T."/>
            <person name="Mlenga V."/>
            <person name="Moru K."/>
            <person name="Mozes J."/>
            <person name="Mulrain L."/>
            <person name="Munson G."/>
            <person name="Naylor J."/>
            <person name="Newes C."/>
            <person name="Nguyen C."/>
            <person name="Nguyen N."/>
            <person name="Nguyen T."/>
            <person name="Nicol R."/>
            <person name="Nielsen C."/>
            <person name="Nizzari M."/>
            <person name="Norbu C."/>
            <person name="Norbu N."/>
            <person name="O'donnell P."/>
            <person name="Okoawo O."/>
            <person name="O'leary S."/>
            <person name="Omotosho B."/>
            <person name="O'neill K."/>
            <person name="Osman S."/>
            <person name="Parker S."/>
            <person name="Perrin D."/>
            <person name="Phunkhang P."/>
            <person name="Piqani B."/>
            <person name="Purcell S."/>
            <person name="Rachupka T."/>
            <person name="Ramasamy U."/>
            <person name="Rameau R."/>
            <person name="Ray V."/>
            <person name="Raymond C."/>
            <person name="Retta R."/>
            <person name="Richardson S."/>
            <person name="Rise C."/>
            <person name="Rodriguez J."/>
            <person name="Rogers J."/>
            <person name="Rogov P."/>
            <person name="Rutman M."/>
            <person name="Schupbach R."/>
            <person name="Seaman C."/>
            <person name="Settipalli S."/>
            <person name="Sharpe T."/>
            <person name="Sheridan J."/>
            <person name="Sherpa N."/>
            <person name="Shi J."/>
            <person name="Smirnov S."/>
            <person name="Smith C."/>
            <person name="Sougnez C."/>
            <person name="Spencer B."/>
            <person name="Stalker J."/>
            <person name="Stange-thomann N."/>
            <person name="Stavropoulos S."/>
            <person name="Stetson K."/>
            <person name="Stone C."/>
            <person name="Stone S."/>
            <person name="Stubbs M."/>
            <person name="Talamas J."/>
            <person name="Tchuinga P."/>
            <person name="Tenzing P."/>
            <person name="Tesfaye S."/>
            <person name="Theodore J."/>
            <person name="Thoulutsang Y."/>
            <person name="Topham K."/>
            <person name="Towey S."/>
            <person name="Tsamla T."/>
            <person name="Tsomo N."/>
            <person name="Vallee D."/>
            <person name="Vassiliev H."/>
            <person name="Venkataraman V."/>
            <person name="Vinson J."/>
            <person name="Vo A."/>
            <person name="Wade C."/>
            <person name="Wang S."/>
            <person name="Wangchuk T."/>
            <person name="Wangdi T."/>
            <person name="Whittaker C."/>
            <person name="Wilkinson J."/>
            <person name="Wu Y."/>
            <person name="Wyman D."/>
            <person name="Yadav S."/>
            <person name="Yang S."/>
            <person name="Yang X."/>
            <person name="Yeager S."/>
            <person name="Yee E."/>
            <person name="Young G."/>
            <person name="Zainoun J."/>
            <person name="Zembeck L."/>
            <person name="Zimmer A."/>
            <person name="Zody M."/>
            <person name="Lander E."/>
        </authorList>
    </citation>
    <scope>NUCLEOTIDE SEQUENCE [LARGE SCALE GENOMIC DNA]</scope>
</reference>
<dbReference type="GO" id="GO:0000828">
    <property type="term" value="F:inositol hexakisphosphate kinase activity"/>
    <property type="evidence" value="ECO:0007669"/>
    <property type="project" value="TreeGrafter"/>
</dbReference>
<dbReference type="InParanoid" id="H2ZQ04"/>
<dbReference type="InterPro" id="IPR005522">
    <property type="entry name" value="IPK"/>
</dbReference>
<dbReference type="EC" id="2.7.-.-" evidence="4"/>
<proteinExistence type="inferred from homology"/>
<reference evidence="6" key="3">
    <citation type="submission" date="2025-09" db="UniProtKB">
        <authorList>
            <consortium name="Ensembl"/>
        </authorList>
    </citation>
    <scope>IDENTIFICATION</scope>
</reference>
<keyword evidence="3 4" id="KW-0418">Kinase</keyword>
<reference evidence="6" key="2">
    <citation type="submission" date="2025-08" db="UniProtKB">
        <authorList>
            <consortium name="Ensembl"/>
        </authorList>
    </citation>
    <scope>IDENTIFICATION</scope>
</reference>
<dbReference type="InterPro" id="IPR038286">
    <property type="entry name" value="IPK_sf"/>
</dbReference>
<dbReference type="Gene3D" id="3.30.470.160">
    <property type="entry name" value="Inositol polyphosphate kinase"/>
    <property type="match status" value="1"/>
</dbReference>
<accession>H2ZQ04</accession>
<protein>
    <recommendedName>
        <fullName evidence="4">Kinase</fullName>
        <ecNumber evidence="4">2.7.-.-</ecNumber>
    </recommendedName>
</protein>
<name>H2ZQ04_CIOSA</name>
<dbReference type="GO" id="GO:0005737">
    <property type="term" value="C:cytoplasm"/>
    <property type="evidence" value="ECO:0007669"/>
    <property type="project" value="TreeGrafter"/>
</dbReference>
<dbReference type="Pfam" id="PF03770">
    <property type="entry name" value="IPK"/>
    <property type="match status" value="1"/>
</dbReference>
<organism evidence="6 7">
    <name type="scientific">Ciona savignyi</name>
    <name type="common">Pacific transparent sea squirt</name>
    <dbReference type="NCBI Taxonomy" id="51511"/>
    <lineage>
        <taxon>Eukaryota</taxon>
        <taxon>Metazoa</taxon>
        <taxon>Chordata</taxon>
        <taxon>Tunicata</taxon>
        <taxon>Ascidiacea</taxon>
        <taxon>Phlebobranchia</taxon>
        <taxon>Cionidae</taxon>
        <taxon>Ciona</taxon>
    </lineage>
</organism>
<evidence type="ECO:0000256" key="1">
    <source>
        <dbReference type="ARBA" id="ARBA00007374"/>
    </source>
</evidence>
<evidence type="ECO:0000256" key="2">
    <source>
        <dbReference type="ARBA" id="ARBA00022679"/>
    </source>
</evidence>
<evidence type="ECO:0000256" key="3">
    <source>
        <dbReference type="ARBA" id="ARBA00022777"/>
    </source>
</evidence>
<dbReference type="GO" id="GO:0032958">
    <property type="term" value="P:inositol phosphate biosynthetic process"/>
    <property type="evidence" value="ECO:0007669"/>
    <property type="project" value="InterPro"/>
</dbReference>
<evidence type="ECO:0000256" key="4">
    <source>
        <dbReference type="RuleBase" id="RU363090"/>
    </source>
</evidence>
<evidence type="ECO:0000313" key="6">
    <source>
        <dbReference type="Ensembl" id="ENSCSAVP00000019670.1"/>
    </source>
</evidence>
<dbReference type="GO" id="GO:0005634">
    <property type="term" value="C:nucleus"/>
    <property type="evidence" value="ECO:0007669"/>
    <property type="project" value="TreeGrafter"/>
</dbReference>
<evidence type="ECO:0000256" key="5">
    <source>
        <dbReference type="SAM" id="MobiDB-lite"/>
    </source>
</evidence>
<dbReference type="HOGENOM" id="CLU_014862_0_0_1"/>
<dbReference type="GeneTree" id="ENSGT00940000167316"/>
<sequence length="424" mass="47701">MYGKQFPLNGNSNENNNVDSDSKQCETSNEPIGVGCVLEPFVHQVFGRAHMLAVNRHTICKSLSEREWNFYCQLPSAIQDYTPALKGILCVLLENSHRFRSIDACVIPPPNSSYRINFNGNVDEADGTQKVEKTLFKGLGRTEYSRNEGFTSHPWTVDKDQEAVTEALGRNPWSLRQHKREINRTLKGDTLRKEVDIDSLWRNLHDDAIDTYKTLLQQAKMSGHTLKAYLLLDDVTSCYQFPNILDLKIGTQLDRAGCSPAKKDKHINLVQRSSTGSLGLRLAGMQVYQVNSGQYLCRDKYYGRGLATKGFIDTLHQFLYNGQRTVTEVITPIVDRLVALRRTLEEQDTFRFHASSVLITYEGSSSGGNVQSAVHMIDFAHSTRAGFLDDKTVYTGPDTDCLHALDNLASILNNLLKNPHNHST</sequence>
<dbReference type="eggNOG" id="KOG1620">
    <property type="taxonomic scope" value="Eukaryota"/>
</dbReference>
<feature type="region of interest" description="Disordered" evidence="5">
    <location>
        <begin position="1"/>
        <end position="26"/>
    </location>
</feature>
<dbReference type="OMA" id="HTTCPDY"/>
<dbReference type="AlphaFoldDB" id="H2ZQ04"/>
<evidence type="ECO:0000313" key="7">
    <source>
        <dbReference type="Proteomes" id="UP000007875"/>
    </source>
</evidence>
<dbReference type="Proteomes" id="UP000007875">
    <property type="component" value="Unassembled WGS sequence"/>
</dbReference>
<dbReference type="PANTHER" id="PTHR12400:SF21">
    <property type="entry name" value="KINASE"/>
    <property type="match status" value="1"/>
</dbReference>
<dbReference type="Ensembl" id="ENSCSAVT00000019882.1">
    <property type="protein sequence ID" value="ENSCSAVP00000019670.1"/>
    <property type="gene ID" value="ENSCSAVG00000011528.1"/>
</dbReference>
<dbReference type="FunCoup" id="H2ZQ04">
    <property type="interactions" value="27"/>
</dbReference>
<dbReference type="STRING" id="51511.ENSCSAVP00000019670"/>
<dbReference type="PANTHER" id="PTHR12400">
    <property type="entry name" value="INOSITOL POLYPHOSPHATE KINASE"/>
    <property type="match status" value="1"/>
</dbReference>
<keyword evidence="7" id="KW-1185">Reference proteome</keyword>
<dbReference type="GO" id="GO:0046854">
    <property type="term" value="P:phosphatidylinositol phosphate biosynthetic process"/>
    <property type="evidence" value="ECO:0007669"/>
    <property type="project" value="TreeGrafter"/>
</dbReference>